<keyword evidence="2" id="KW-1185">Reference proteome</keyword>
<organism evidence="1 2">
    <name type="scientific">Actinomadura luteofluorescens</name>
    <dbReference type="NCBI Taxonomy" id="46163"/>
    <lineage>
        <taxon>Bacteria</taxon>
        <taxon>Bacillati</taxon>
        <taxon>Actinomycetota</taxon>
        <taxon>Actinomycetes</taxon>
        <taxon>Streptosporangiales</taxon>
        <taxon>Thermomonosporaceae</taxon>
        <taxon>Actinomadura</taxon>
    </lineage>
</organism>
<sequence length="153" mass="16415">MRTTAEPITTGGLPPPPAPRLALQPSAPLMRHRSGRGRALLDGAWWPRSADPVAELPALLLALRAHGPPGDRQPISHVLLRAADWHTHPRRLLVNGPNDTREVLLSWFDNLPAGLLTAIYADGRRIDLLTVPAATGHTAAQAALDKAADRLTA</sequence>
<comment type="caution">
    <text evidence="1">The sequence shown here is derived from an EMBL/GenBank/DDBJ whole genome shotgun (WGS) entry which is preliminary data.</text>
</comment>
<dbReference type="Proteomes" id="UP000529783">
    <property type="component" value="Unassembled WGS sequence"/>
</dbReference>
<gene>
    <name evidence="1" type="ORF">BJY14_000772</name>
</gene>
<accession>A0A7Y9EBP6</accession>
<dbReference type="RefSeq" id="WP_179842321.1">
    <property type="nucleotide sequence ID" value="NZ_JACCBA010000001.1"/>
</dbReference>
<dbReference type="InterPro" id="IPR046036">
    <property type="entry name" value="DUF5994"/>
</dbReference>
<dbReference type="AlphaFoldDB" id="A0A7Y9EBP6"/>
<reference evidence="1 2" key="1">
    <citation type="submission" date="2020-07" db="EMBL/GenBank/DDBJ databases">
        <title>Sequencing the genomes of 1000 actinobacteria strains.</title>
        <authorList>
            <person name="Klenk H.-P."/>
        </authorList>
    </citation>
    <scope>NUCLEOTIDE SEQUENCE [LARGE SCALE GENOMIC DNA]</scope>
    <source>
        <strain evidence="1 2">DSM 40398</strain>
    </source>
</reference>
<name>A0A7Y9EBP6_9ACTN</name>
<proteinExistence type="predicted"/>
<dbReference type="EMBL" id="JACCBA010000001">
    <property type="protein sequence ID" value="NYD44789.1"/>
    <property type="molecule type" value="Genomic_DNA"/>
</dbReference>
<evidence type="ECO:0000313" key="1">
    <source>
        <dbReference type="EMBL" id="NYD44789.1"/>
    </source>
</evidence>
<evidence type="ECO:0000313" key="2">
    <source>
        <dbReference type="Proteomes" id="UP000529783"/>
    </source>
</evidence>
<protein>
    <submittedName>
        <fullName evidence="1">Uncharacterized protein</fullName>
    </submittedName>
</protein>
<dbReference type="Pfam" id="PF19457">
    <property type="entry name" value="DUF5994"/>
    <property type="match status" value="1"/>
</dbReference>